<proteinExistence type="predicted"/>
<name>A0A1X1YBM6_9MYCO</name>
<reference evidence="1 2" key="1">
    <citation type="submission" date="2016-01" db="EMBL/GenBank/DDBJ databases">
        <title>The new phylogeny of the genus Mycobacterium.</title>
        <authorList>
            <person name="Tarcisio F."/>
            <person name="Conor M."/>
            <person name="Antonella G."/>
            <person name="Elisabetta G."/>
            <person name="Giulia F.S."/>
            <person name="Sara T."/>
            <person name="Anna F."/>
            <person name="Clotilde B."/>
            <person name="Roberto B."/>
            <person name="Veronica D.S."/>
            <person name="Fabio R."/>
            <person name="Monica P."/>
            <person name="Olivier J."/>
            <person name="Enrico T."/>
            <person name="Nicola S."/>
        </authorList>
    </citation>
    <scope>NUCLEOTIDE SEQUENCE [LARGE SCALE GENOMIC DNA]</scope>
    <source>
        <strain evidence="1 2">DSM 45394</strain>
    </source>
</reference>
<dbReference type="Proteomes" id="UP000193866">
    <property type="component" value="Unassembled WGS sequence"/>
</dbReference>
<comment type="caution">
    <text evidence="1">The sequence shown here is derived from an EMBL/GenBank/DDBJ whole genome shotgun (WGS) entry which is preliminary data.</text>
</comment>
<gene>
    <name evidence="1" type="ORF">AWC16_19175</name>
</gene>
<evidence type="ECO:0000313" key="1">
    <source>
        <dbReference type="EMBL" id="ORW08522.1"/>
    </source>
</evidence>
<protein>
    <submittedName>
        <fullName evidence="1">Uncharacterized protein</fullName>
    </submittedName>
</protein>
<keyword evidence="2" id="KW-1185">Reference proteome</keyword>
<dbReference type="EMBL" id="LQPG01000035">
    <property type="protein sequence ID" value="ORW08522.1"/>
    <property type="molecule type" value="Genomic_DNA"/>
</dbReference>
<organism evidence="1 2">
    <name type="scientific">Mycolicibacter longobardus</name>
    <dbReference type="NCBI Taxonomy" id="1108812"/>
    <lineage>
        <taxon>Bacteria</taxon>
        <taxon>Bacillati</taxon>
        <taxon>Actinomycetota</taxon>
        <taxon>Actinomycetes</taxon>
        <taxon>Mycobacteriales</taxon>
        <taxon>Mycobacteriaceae</taxon>
        <taxon>Mycolicibacter</taxon>
    </lineage>
</organism>
<dbReference type="AlphaFoldDB" id="A0A1X1YBM6"/>
<accession>A0A1X1YBM6</accession>
<sequence length="121" mass="13229">MDSPSGGAGTGFYVHYDGDQVGTELQRIIDRDGYMRAFTVFEAQASRFWREITPGVGDELPEYVARFPQNIPVSRAVCGYGVLFVGPGELEASRRHTAVNLGADGERAYRVNAAGRVSTLR</sequence>
<evidence type="ECO:0000313" key="2">
    <source>
        <dbReference type="Proteomes" id="UP000193866"/>
    </source>
</evidence>